<dbReference type="PRINTS" id="PR00344">
    <property type="entry name" value="BCTRLSENSOR"/>
</dbReference>
<dbReference type="CDD" id="cd00082">
    <property type="entry name" value="HisKA"/>
    <property type="match status" value="1"/>
</dbReference>
<dbReference type="PROSITE" id="PS50112">
    <property type="entry name" value="PAS"/>
    <property type="match status" value="2"/>
</dbReference>
<dbReference type="Gene3D" id="3.30.450.20">
    <property type="entry name" value="PAS domain"/>
    <property type="match status" value="3"/>
</dbReference>
<dbReference type="InterPro" id="IPR000014">
    <property type="entry name" value="PAS"/>
</dbReference>
<evidence type="ECO:0000256" key="2">
    <source>
        <dbReference type="ARBA" id="ARBA00012438"/>
    </source>
</evidence>
<dbReference type="PROSITE" id="PS50113">
    <property type="entry name" value="PAC"/>
    <property type="match status" value="1"/>
</dbReference>
<dbReference type="InterPro" id="IPR036890">
    <property type="entry name" value="HATPase_C_sf"/>
</dbReference>
<dbReference type="SMART" id="SM00387">
    <property type="entry name" value="HATPase_c"/>
    <property type="match status" value="1"/>
</dbReference>
<accession>A0ABW3J3I4</accession>
<dbReference type="InterPro" id="IPR036097">
    <property type="entry name" value="HisK_dim/P_sf"/>
</dbReference>
<protein>
    <recommendedName>
        <fullName evidence="2">histidine kinase</fullName>
        <ecNumber evidence="2">2.7.13.3</ecNumber>
    </recommendedName>
</protein>
<evidence type="ECO:0000313" key="11">
    <source>
        <dbReference type="Proteomes" id="UP001597051"/>
    </source>
</evidence>
<dbReference type="SUPFAM" id="SSF55874">
    <property type="entry name" value="ATPase domain of HSP90 chaperone/DNA topoisomerase II/histidine kinase"/>
    <property type="match status" value="1"/>
</dbReference>
<feature type="domain" description="Histidine kinase" evidence="7">
    <location>
        <begin position="618"/>
        <end position="828"/>
    </location>
</feature>
<comment type="caution">
    <text evidence="10">The sequence shown here is derived from an EMBL/GenBank/DDBJ whole genome shotgun (WGS) entry which is preliminary data.</text>
</comment>
<evidence type="ECO:0000256" key="4">
    <source>
        <dbReference type="ARBA" id="ARBA00022679"/>
    </source>
</evidence>
<reference evidence="11" key="1">
    <citation type="journal article" date="2019" name="Int. J. Syst. Evol. Microbiol.">
        <title>The Global Catalogue of Microorganisms (GCM) 10K type strain sequencing project: providing services to taxonomists for standard genome sequencing and annotation.</title>
        <authorList>
            <consortium name="The Broad Institute Genomics Platform"/>
            <consortium name="The Broad Institute Genome Sequencing Center for Infectious Disease"/>
            <person name="Wu L."/>
            <person name="Ma J."/>
        </authorList>
    </citation>
    <scope>NUCLEOTIDE SEQUENCE [LARGE SCALE GENOMIC DNA]</scope>
    <source>
        <strain evidence="11">CECT 7649</strain>
    </source>
</reference>
<dbReference type="Pfam" id="PF02518">
    <property type="entry name" value="HATPase_c"/>
    <property type="match status" value="1"/>
</dbReference>
<dbReference type="InterPro" id="IPR004358">
    <property type="entry name" value="Sig_transdc_His_kin-like_C"/>
</dbReference>
<dbReference type="SMART" id="SM00086">
    <property type="entry name" value="PAC"/>
    <property type="match status" value="2"/>
</dbReference>
<dbReference type="RefSeq" id="WP_379758515.1">
    <property type="nucleotide sequence ID" value="NZ_JBHSYB010000064.1"/>
</dbReference>
<dbReference type="InterPro" id="IPR003594">
    <property type="entry name" value="HATPase_dom"/>
</dbReference>
<comment type="catalytic activity">
    <reaction evidence="1">
        <text>ATP + protein L-histidine = ADP + protein N-phospho-L-histidine.</text>
        <dbReference type="EC" id="2.7.13.3"/>
    </reaction>
</comment>
<organism evidence="10 11">
    <name type="scientific">Flavobacterium myungsuense</name>
    <dbReference type="NCBI Taxonomy" id="651823"/>
    <lineage>
        <taxon>Bacteria</taxon>
        <taxon>Pseudomonadati</taxon>
        <taxon>Bacteroidota</taxon>
        <taxon>Flavobacteriia</taxon>
        <taxon>Flavobacteriales</taxon>
        <taxon>Flavobacteriaceae</taxon>
        <taxon>Flavobacterium</taxon>
    </lineage>
</organism>
<evidence type="ECO:0000256" key="5">
    <source>
        <dbReference type="ARBA" id="ARBA00022777"/>
    </source>
</evidence>
<dbReference type="InterPro" id="IPR001610">
    <property type="entry name" value="PAC"/>
</dbReference>
<dbReference type="Pfam" id="PF13185">
    <property type="entry name" value="GAF_2"/>
    <property type="match status" value="1"/>
</dbReference>
<dbReference type="Pfam" id="PF00989">
    <property type="entry name" value="PAS"/>
    <property type="match status" value="1"/>
</dbReference>
<keyword evidence="5" id="KW-0418">Kinase</keyword>
<dbReference type="InterPro" id="IPR013767">
    <property type="entry name" value="PAS_fold"/>
</dbReference>
<evidence type="ECO:0000259" key="9">
    <source>
        <dbReference type="PROSITE" id="PS50113"/>
    </source>
</evidence>
<dbReference type="InterPro" id="IPR029016">
    <property type="entry name" value="GAF-like_dom_sf"/>
</dbReference>
<dbReference type="InterPro" id="IPR005467">
    <property type="entry name" value="His_kinase_dom"/>
</dbReference>
<evidence type="ECO:0000256" key="6">
    <source>
        <dbReference type="ARBA" id="ARBA00023136"/>
    </source>
</evidence>
<name>A0ABW3J3I4_9FLAO</name>
<dbReference type="InterPro" id="IPR003018">
    <property type="entry name" value="GAF"/>
</dbReference>
<dbReference type="CDD" id="cd00130">
    <property type="entry name" value="PAS"/>
    <property type="match status" value="2"/>
</dbReference>
<proteinExistence type="predicted"/>
<dbReference type="SMART" id="SM00388">
    <property type="entry name" value="HisKA"/>
    <property type="match status" value="1"/>
</dbReference>
<keyword evidence="11" id="KW-1185">Reference proteome</keyword>
<dbReference type="SUPFAM" id="SSF55781">
    <property type="entry name" value="GAF domain-like"/>
    <property type="match status" value="1"/>
</dbReference>
<dbReference type="Pfam" id="PF00512">
    <property type="entry name" value="HisKA"/>
    <property type="match status" value="1"/>
</dbReference>
<keyword evidence="4" id="KW-0808">Transferase</keyword>
<dbReference type="Pfam" id="PF13426">
    <property type="entry name" value="PAS_9"/>
    <property type="match status" value="2"/>
</dbReference>
<dbReference type="PROSITE" id="PS50109">
    <property type="entry name" value="HIS_KIN"/>
    <property type="match status" value="1"/>
</dbReference>
<keyword evidence="3" id="KW-0597">Phosphoprotein</keyword>
<sequence length="828" mass="95313">MLTNNIEILRKALERERKARELAEGFVENRLRELYVNNIQLSNRVLTQEEFQNDLLDNLVDALFVVDFKGEILKINKEAMKLLGLNNDFKIDNLTQFSNRHKKEIHKLLSKDNLESENEVFYYEFINAKKDKKYVTIKSKILVDSEKIPYAHQAIVRDVTEKYLLDLKVQKQQQFEKFESQIVKDLLKSNDIFTNAFDLVNHIAEFLNTDDCVFYGFINGELVQLASTSNKLDANHIIKNKLSIPIDKGVVGRVARTKKGEIINDTTKDKDYIIDDLSRLSEITVPILLDDQVVGIIDSEHPEKNHYTKDKLAALSKISILISLHIKNSSSELEKFLKQQELEATKNRLEIIFESYSDSKVIESKDGHIEFASNAFLNLFNIPTEAHDQLIGLSCEIARENLKGFFLYENEFVSRVEEIIKNQEAVYDEILELKDGKFVSRSYTPILLNGKLDGHVWRYRDVTLQINYDKSLEFQNTKYKNIIENINLGLMEVDNNDIILSLNNAFCTMSGYDSDELIGKRAKDVLITNEYLEILDKKIRIRKEGIDDVYEIEILAKNGETKYWLVSGSPNYNINGEIIGSLGIHLDITEIKTLIFKNEKLISDLTESNLELSNYAHIVSHDLKTPLHSIASCVDWIKEDNEGKLSKDSLEYISIINESIIDMNQLISSTLQYSELRSSQKEHNKSETQLVVESIIMNIDINKMKSVSINILKPLPVIKLNNTKTKQVFQNLIENAYKYRDANKKSIVTINWENQNEFILFSIEDNGIGIAEEHFDFIFQVFKKLNNRTDSSGIGLSIVKNIIESAGGKIWFESKLNVGTTFYFTLPK</sequence>
<feature type="domain" description="PAC" evidence="9">
    <location>
        <begin position="548"/>
        <end position="600"/>
    </location>
</feature>
<dbReference type="PANTHER" id="PTHR42878">
    <property type="entry name" value="TWO-COMPONENT HISTIDINE KINASE"/>
    <property type="match status" value="1"/>
</dbReference>
<dbReference type="InterPro" id="IPR003661">
    <property type="entry name" value="HisK_dim/P_dom"/>
</dbReference>
<gene>
    <name evidence="10" type="ORF">ACFQ0S_09385</name>
</gene>
<dbReference type="Gene3D" id="3.30.450.40">
    <property type="match status" value="1"/>
</dbReference>
<dbReference type="EMBL" id="JBHTIZ010000024">
    <property type="protein sequence ID" value="MFD0984685.1"/>
    <property type="molecule type" value="Genomic_DNA"/>
</dbReference>
<dbReference type="InterPro" id="IPR050351">
    <property type="entry name" value="BphY/WalK/GraS-like"/>
</dbReference>
<dbReference type="SMART" id="SM00091">
    <property type="entry name" value="PAS"/>
    <property type="match status" value="2"/>
</dbReference>
<dbReference type="NCBIfam" id="TIGR00229">
    <property type="entry name" value="sensory_box"/>
    <property type="match status" value="2"/>
</dbReference>
<evidence type="ECO:0000259" key="8">
    <source>
        <dbReference type="PROSITE" id="PS50112"/>
    </source>
</evidence>
<evidence type="ECO:0000256" key="3">
    <source>
        <dbReference type="ARBA" id="ARBA00022553"/>
    </source>
</evidence>
<dbReference type="Proteomes" id="UP001597051">
    <property type="component" value="Unassembled WGS sequence"/>
</dbReference>
<dbReference type="Gene3D" id="1.10.287.130">
    <property type="match status" value="1"/>
</dbReference>
<dbReference type="SMART" id="SM00065">
    <property type="entry name" value="GAF"/>
    <property type="match status" value="1"/>
</dbReference>
<dbReference type="SUPFAM" id="SSF55785">
    <property type="entry name" value="PYP-like sensor domain (PAS domain)"/>
    <property type="match status" value="3"/>
</dbReference>
<dbReference type="EC" id="2.7.13.3" evidence="2"/>
<feature type="domain" description="PAS" evidence="8">
    <location>
        <begin position="475"/>
        <end position="520"/>
    </location>
</feature>
<dbReference type="PANTHER" id="PTHR42878:SF15">
    <property type="entry name" value="BACTERIOPHYTOCHROME"/>
    <property type="match status" value="1"/>
</dbReference>
<keyword evidence="6" id="KW-0472">Membrane</keyword>
<evidence type="ECO:0000259" key="7">
    <source>
        <dbReference type="PROSITE" id="PS50109"/>
    </source>
</evidence>
<dbReference type="InterPro" id="IPR000700">
    <property type="entry name" value="PAS-assoc_C"/>
</dbReference>
<evidence type="ECO:0000313" key="10">
    <source>
        <dbReference type="EMBL" id="MFD0984685.1"/>
    </source>
</evidence>
<dbReference type="InterPro" id="IPR035965">
    <property type="entry name" value="PAS-like_dom_sf"/>
</dbReference>
<evidence type="ECO:0000256" key="1">
    <source>
        <dbReference type="ARBA" id="ARBA00000085"/>
    </source>
</evidence>
<feature type="domain" description="PAS" evidence="8">
    <location>
        <begin position="48"/>
        <end position="88"/>
    </location>
</feature>
<dbReference type="Gene3D" id="3.30.565.10">
    <property type="entry name" value="Histidine kinase-like ATPase, C-terminal domain"/>
    <property type="match status" value="1"/>
</dbReference>
<dbReference type="SUPFAM" id="SSF47384">
    <property type="entry name" value="Homodimeric domain of signal transducing histidine kinase"/>
    <property type="match status" value="1"/>
</dbReference>